<dbReference type="OrthoDB" id="440553at2759"/>
<name>A0A1X2H0I2_SYNRA</name>
<dbReference type="GO" id="GO:0015137">
    <property type="term" value="F:citrate transmembrane transporter activity"/>
    <property type="evidence" value="ECO:0007669"/>
    <property type="project" value="UniProtKB-ARBA"/>
</dbReference>
<dbReference type="OMA" id="LFKEHYG"/>
<dbReference type="GO" id="GO:0005886">
    <property type="term" value="C:plasma membrane"/>
    <property type="evidence" value="ECO:0007669"/>
    <property type="project" value="TreeGrafter"/>
</dbReference>
<evidence type="ECO:0000256" key="6">
    <source>
        <dbReference type="ARBA" id="ARBA00023180"/>
    </source>
</evidence>
<evidence type="ECO:0000313" key="10">
    <source>
        <dbReference type="Proteomes" id="UP000242180"/>
    </source>
</evidence>
<keyword evidence="3 7" id="KW-0812">Transmembrane</keyword>
<dbReference type="CDD" id="cd17323">
    <property type="entry name" value="MFS_Tpo1_MDR_like"/>
    <property type="match status" value="1"/>
</dbReference>
<dbReference type="Gene3D" id="1.20.1720.10">
    <property type="entry name" value="Multidrug resistance protein D"/>
    <property type="match status" value="1"/>
</dbReference>
<evidence type="ECO:0000256" key="7">
    <source>
        <dbReference type="SAM" id="Phobius"/>
    </source>
</evidence>
<keyword evidence="5 7" id="KW-0472">Membrane</keyword>
<feature type="transmembrane region" description="Helical" evidence="7">
    <location>
        <begin position="383"/>
        <end position="403"/>
    </location>
</feature>
<feature type="transmembrane region" description="Helical" evidence="7">
    <location>
        <begin position="178"/>
        <end position="200"/>
    </location>
</feature>
<evidence type="ECO:0000259" key="8">
    <source>
        <dbReference type="PROSITE" id="PS50850"/>
    </source>
</evidence>
<reference evidence="9 10" key="1">
    <citation type="submission" date="2016-07" db="EMBL/GenBank/DDBJ databases">
        <title>Pervasive Adenine N6-methylation of Active Genes in Fungi.</title>
        <authorList>
            <consortium name="DOE Joint Genome Institute"/>
            <person name="Mondo S.J."/>
            <person name="Dannebaum R.O."/>
            <person name="Kuo R.C."/>
            <person name="Labutti K."/>
            <person name="Haridas S."/>
            <person name="Kuo A."/>
            <person name="Salamov A."/>
            <person name="Ahrendt S.R."/>
            <person name="Lipzen A."/>
            <person name="Sullivan W."/>
            <person name="Andreopoulos W.B."/>
            <person name="Clum A."/>
            <person name="Lindquist E."/>
            <person name="Daum C."/>
            <person name="Ramamoorthy G.K."/>
            <person name="Gryganskyi A."/>
            <person name="Culley D."/>
            <person name="Magnuson J.K."/>
            <person name="James T.Y."/>
            <person name="O'Malley M.A."/>
            <person name="Stajich J.E."/>
            <person name="Spatafora J.W."/>
            <person name="Visel A."/>
            <person name="Grigoriev I.V."/>
        </authorList>
    </citation>
    <scope>NUCLEOTIDE SEQUENCE [LARGE SCALE GENOMIC DNA]</scope>
    <source>
        <strain evidence="9 10">NRRL 2496</strain>
    </source>
</reference>
<protein>
    <submittedName>
        <fullName evidence="9">Major facilitator superfamily domain-containing protein</fullName>
    </submittedName>
</protein>
<feature type="transmembrane region" description="Helical" evidence="7">
    <location>
        <begin position="92"/>
        <end position="111"/>
    </location>
</feature>
<dbReference type="GO" id="GO:0140115">
    <property type="term" value="P:export across plasma membrane"/>
    <property type="evidence" value="ECO:0007669"/>
    <property type="project" value="UniProtKB-ARBA"/>
</dbReference>
<feature type="transmembrane region" description="Helical" evidence="7">
    <location>
        <begin position="150"/>
        <end position="172"/>
    </location>
</feature>
<feature type="transmembrane region" description="Helical" evidence="7">
    <location>
        <begin position="117"/>
        <end position="138"/>
    </location>
</feature>
<feature type="transmembrane region" description="Helical" evidence="7">
    <location>
        <begin position="358"/>
        <end position="377"/>
    </location>
</feature>
<dbReference type="AlphaFoldDB" id="A0A1X2H0I2"/>
<feature type="transmembrane region" description="Helical" evidence="7">
    <location>
        <begin position="25"/>
        <end position="45"/>
    </location>
</feature>
<comment type="subcellular location">
    <subcellularLocation>
        <location evidence="1">Membrane</location>
        <topology evidence="1">Multi-pass membrane protein</topology>
    </subcellularLocation>
</comment>
<keyword evidence="4 7" id="KW-1133">Transmembrane helix</keyword>
<dbReference type="InterPro" id="IPR011701">
    <property type="entry name" value="MFS"/>
</dbReference>
<evidence type="ECO:0000256" key="4">
    <source>
        <dbReference type="ARBA" id="ARBA00022989"/>
    </source>
</evidence>
<sequence length="492" mass="53633">MNKVATSTSSQHEPYSIFSKSKKTLILLIIASTGILSTLSANIYFPALDAIKDDLHTTTELINLTVTGYMIFQGLAPAVWGPLADTWGRRPVYIATLAVYLGSCIGLALAPAYHILLILRMLQAIGASSVIAIGAGVVGDTTTPSERGTFFGVFSCGQMLAPVIGPVLGGIISQELSWRWIFWILLMIGGVLFLGIVFLLPETLRSLVGNGSAAYCNPTPDQWLKRRVLRKQGAPLAPTVSNARFRKVPNVLEPVRYLFEKDVFVALLFNALHYAVYYCYLTSTSTLFADIYNLSELQVGLCYLCQGVACILGSLTEGRILDRDFRITARKAGIPDAKSKGSQLSAEFPIFKARLRTVWIQALLVQAVTIAYGWVLWANTHLAVALILQFFSAYGVTAIYNVFQTLLIDLFTGKSASISATNNLLRCLIGAAATVAIEPGIQRVGTGWMFTILGLILVASNALLPILLKYGPRWRAARMDKNQAKLAENIKV</sequence>
<dbReference type="Gene3D" id="1.20.1250.20">
    <property type="entry name" value="MFS general substrate transporter like domains"/>
    <property type="match status" value="1"/>
</dbReference>
<dbReference type="PANTHER" id="PTHR23502:SF51">
    <property type="entry name" value="QUINIDINE RESISTANCE PROTEIN 1-RELATED"/>
    <property type="match status" value="1"/>
</dbReference>
<dbReference type="SUPFAM" id="SSF103473">
    <property type="entry name" value="MFS general substrate transporter"/>
    <property type="match status" value="1"/>
</dbReference>
<keyword evidence="2" id="KW-0813">Transport</keyword>
<dbReference type="Proteomes" id="UP000242180">
    <property type="component" value="Unassembled WGS sequence"/>
</dbReference>
<evidence type="ECO:0000256" key="1">
    <source>
        <dbReference type="ARBA" id="ARBA00004141"/>
    </source>
</evidence>
<accession>A0A1X2H0I2</accession>
<dbReference type="Pfam" id="PF07690">
    <property type="entry name" value="MFS_1"/>
    <property type="match status" value="1"/>
</dbReference>
<evidence type="ECO:0000256" key="5">
    <source>
        <dbReference type="ARBA" id="ARBA00023136"/>
    </source>
</evidence>
<comment type="caution">
    <text evidence="9">The sequence shown here is derived from an EMBL/GenBank/DDBJ whole genome shotgun (WGS) entry which is preliminary data.</text>
</comment>
<feature type="transmembrane region" description="Helical" evidence="7">
    <location>
        <begin position="61"/>
        <end position="80"/>
    </location>
</feature>
<gene>
    <name evidence="9" type="ORF">BCR43DRAFT_533009</name>
</gene>
<dbReference type="FunFam" id="1.20.1720.10:FF:000009">
    <property type="entry name" value="MFS multidrug transporter"/>
    <property type="match status" value="1"/>
</dbReference>
<dbReference type="PROSITE" id="PS50850">
    <property type="entry name" value="MFS"/>
    <property type="match status" value="1"/>
</dbReference>
<feature type="domain" description="Major facilitator superfamily (MFS) profile" evidence="8">
    <location>
        <begin position="26"/>
        <end position="472"/>
    </location>
</feature>
<feature type="transmembrane region" description="Helical" evidence="7">
    <location>
        <begin position="424"/>
        <end position="441"/>
    </location>
</feature>
<keyword evidence="10" id="KW-1185">Reference proteome</keyword>
<feature type="transmembrane region" description="Helical" evidence="7">
    <location>
        <begin position="447"/>
        <end position="468"/>
    </location>
</feature>
<dbReference type="InterPro" id="IPR036259">
    <property type="entry name" value="MFS_trans_sf"/>
</dbReference>
<evidence type="ECO:0000256" key="3">
    <source>
        <dbReference type="ARBA" id="ARBA00022692"/>
    </source>
</evidence>
<evidence type="ECO:0000256" key="2">
    <source>
        <dbReference type="ARBA" id="ARBA00022448"/>
    </source>
</evidence>
<dbReference type="STRING" id="13706.A0A1X2H0I2"/>
<dbReference type="FunFam" id="1.20.1250.20:FF:000172">
    <property type="entry name" value="MFS multidrug resistance transporter"/>
    <property type="match status" value="1"/>
</dbReference>
<dbReference type="EMBL" id="MCGN01000012">
    <property type="protein sequence ID" value="ORY90579.1"/>
    <property type="molecule type" value="Genomic_DNA"/>
</dbReference>
<evidence type="ECO:0000313" key="9">
    <source>
        <dbReference type="EMBL" id="ORY90579.1"/>
    </source>
</evidence>
<dbReference type="PANTHER" id="PTHR23502">
    <property type="entry name" value="MAJOR FACILITATOR SUPERFAMILY"/>
    <property type="match status" value="1"/>
</dbReference>
<dbReference type="InterPro" id="IPR020846">
    <property type="entry name" value="MFS_dom"/>
</dbReference>
<keyword evidence="6" id="KW-0325">Glycoprotein</keyword>
<organism evidence="9 10">
    <name type="scientific">Syncephalastrum racemosum</name>
    <name type="common">Filamentous fungus</name>
    <dbReference type="NCBI Taxonomy" id="13706"/>
    <lineage>
        <taxon>Eukaryota</taxon>
        <taxon>Fungi</taxon>
        <taxon>Fungi incertae sedis</taxon>
        <taxon>Mucoromycota</taxon>
        <taxon>Mucoromycotina</taxon>
        <taxon>Mucoromycetes</taxon>
        <taxon>Mucorales</taxon>
        <taxon>Syncephalastraceae</taxon>
        <taxon>Syncephalastrum</taxon>
    </lineage>
</organism>
<proteinExistence type="predicted"/>
<dbReference type="InParanoid" id="A0A1X2H0I2"/>